<evidence type="ECO:0000256" key="1">
    <source>
        <dbReference type="SAM" id="MobiDB-lite"/>
    </source>
</evidence>
<protein>
    <submittedName>
        <fullName evidence="2">Uncharacterized protein</fullName>
    </submittedName>
</protein>
<feature type="compositionally biased region" description="Basic and acidic residues" evidence="1">
    <location>
        <begin position="129"/>
        <end position="153"/>
    </location>
</feature>
<feature type="region of interest" description="Disordered" evidence="1">
    <location>
        <begin position="346"/>
        <end position="371"/>
    </location>
</feature>
<gene>
    <name evidence="2" type="ORF">PSYICH_LOCUS11180</name>
</gene>
<dbReference type="AlphaFoldDB" id="A0A9P0CY86"/>
<evidence type="ECO:0000313" key="2">
    <source>
        <dbReference type="EMBL" id="CAH1110474.1"/>
    </source>
</evidence>
<evidence type="ECO:0000313" key="3">
    <source>
        <dbReference type="Proteomes" id="UP001153636"/>
    </source>
</evidence>
<accession>A0A9P0CY86</accession>
<dbReference type="EMBL" id="OV651817">
    <property type="protein sequence ID" value="CAH1110474.1"/>
    <property type="molecule type" value="Genomic_DNA"/>
</dbReference>
<feature type="region of interest" description="Disordered" evidence="1">
    <location>
        <begin position="129"/>
        <end position="178"/>
    </location>
</feature>
<organism evidence="2 3">
    <name type="scientific">Psylliodes chrysocephalus</name>
    <dbReference type="NCBI Taxonomy" id="3402493"/>
    <lineage>
        <taxon>Eukaryota</taxon>
        <taxon>Metazoa</taxon>
        <taxon>Ecdysozoa</taxon>
        <taxon>Arthropoda</taxon>
        <taxon>Hexapoda</taxon>
        <taxon>Insecta</taxon>
        <taxon>Pterygota</taxon>
        <taxon>Neoptera</taxon>
        <taxon>Endopterygota</taxon>
        <taxon>Coleoptera</taxon>
        <taxon>Polyphaga</taxon>
        <taxon>Cucujiformia</taxon>
        <taxon>Chrysomeloidea</taxon>
        <taxon>Chrysomelidae</taxon>
        <taxon>Galerucinae</taxon>
        <taxon>Alticini</taxon>
        <taxon>Psylliodes</taxon>
    </lineage>
</organism>
<proteinExistence type="predicted"/>
<dbReference type="Proteomes" id="UP001153636">
    <property type="component" value="Chromosome 5"/>
</dbReference>
<sequence>MAGDVDASKSDPTKTSKYCKKSVVNSIVKCITCEGVFHNSCALRIAGLMAVGEKNQVKCCSKYVEVKLGEAELTEGKTSEIMLKLLEAKGDILKGKDEIISGLRAKETLLYTNLELLQEKINYLKKKQKEEKEENKKGQHQQKSDSDKSDKSTKSISSNQTALNSDSKQPLPQQPVLQAGEGHNLSSVKNYSSVLTKHNPQISNRREMFTQQKVNSAVLQARMTNNMREIQQLGGHTQTSDTNNNTNEWQVAKRRSRRFVVGRNEDISQVQAVPKFALFHVTRLTPGTKPEQLKAFLEPNFPGVQCEEHSSRYLEYYTSMKVIIKQDDAKEAWKREAWPNGAVISRFLPKKRMPPTQEDPQSKSPHNQMMS</sequence>
<keyword evidence="3" id="KW-1185">Reference proteome</keyword>
<reference evidence="2" key="1">
    <citation type="submission" date="2022-01" db="EMBL/GenBank/DDBJ databases">
        <authorList>
            <person name="King R."/>
        </authorList>
    </citation>
    <scope>NUCLEOTIDE SEQUENCE</scope>
</reference>
<feature type="compositionally biased region" description="Polar residues" evidence="1">
    <location>
        <begin position="358"/>
        <end position="371"/>
    </location>
</feature>
<name>A0A9P0CY86_9CUCU</name>
<feature type="compositionally biased region" description="Polar residues" evidence="1">
    <location>
        <begin position="159"/>
        <end position="171"/>
    </location>
</feature>
<dbReference type="OrthoDB" id="6764310at2759"/>